<comment type="caution">
    <text evidence="1">The sequence shown here is derived from an EMBL/GenBank/DDBJ whole genome shotgun (WGS) entry which is preliminary data.</text>
</comment>
<dbReference type="AlphaFoldDB" id="A0A917IW03"/>
<reference evidence="1 2" key="1">
    <citation type="journal article" date="2014" name="Int. J. Syst. Evol. Microbiol.">
        <title>Complete genome sequence of Corynebacterium casei LMG S-19264T (=DSM 44701T), isolated from a smear-ripened cheese.</title>
        <authorList>
            <consortium name="US DOE Joint Genome Institute (JGI-PGF)"/>
            <person name="Walter F."/>
            <person name="Albersmeier A."/>
            <person name="Kalinowski J."/>
            <person name="Ruckert C."/>
        </authorList>
    </citation>
    <scope>NUCLEOTIDE SEQUENCE [LARGE SCALE GENOMIC DNA]</scope>
    <source>
        <strain evidence="1 2">CCM 8669</strain>
    </source>
</reference>
<accession>A0A917IW03</accession>
<protein>
    <submittedName>
        <fullName evidence="1">Uncharacterized protein</fullName>
    </submittedName>
</protein>
<name>A0A917IW03_9MICC</name>
<evidence type="ECO:0000313" key="2">
    <source>
        <dbReference type="Proteomes" id="UP000600171"/>
    </source>
</evidence>
<evidence type="ECO:0000313" key="1">
    <source>
        <dbReference type="EMBL" id="GGH64743.1"/>
    </source>
</evidence>
<gene>
    <name evidence="1" type="ORF">GCM10007359_17310</name>
</gene>
<proteinExistence type="predicted"/>
<dbReference type="Proteomes" id="UP000600171">
    <property type="component" value="Unassembled WGS sequence"/>
</dbReference>
<sequence>MGFFTRTFLPNKVRRVINPVGHAKYSARRKFVPKPVRQFQHLTSAFRNPTGYAKRRASYSLSNAIRRRLFK</sequence>
<dbReference type="RefSeq" id="WP_188359978.1">
    <property type="nucleotide sequence ID" value="NZ_BMDC01000003.1"/>
</dbReference>
<organism evidence="1 2">
    <name type="scientific">Rothia aerolata</name>
    <dbReference type="NCBI Taxonomy" id="1812262"/>
    <lineage>
        <taxon>Bacteria</taxon>
        <taxon>Bacillati</taxon>
        <taxon>Actinomycetota</taxon>
        <taxon>Actinomycetes</taxon>
        <taxon>Micrococcales</taxon>
        <taxon>Micrococcaceae</taxon>
        <taxon>Rothia</taxon>
    </lineage>
</organism>
<dbReference type="EMBL" id="BMDC01000003">
    <property type="protein sequence ID" value="GGH64743.1"/>
    <property type="molecule type" value="Genomic_DNA"/>
</dbReference>
<keyword evidence="2" id="KW-1185">Reference proteome</keyword>